<comment type="caution">
    <text evidence="2">The sequence shown here is derived from an EMBL/GenBank/DDBJ whole genome shotgun (WGS) entry which is preliminary data.</text>
</comment>
<evidence type="ECO:0000313" key="3">
    <source>
        <dbReference type="Proteomes" id="UP001054902"/>
    </source>
</evidence>
<reference evidence="2 3" key="1">
    <citation type="journal article" date="2021" name="Sci. Rep.">
        <title>The genome of the diatom Chaetoceros tenuissimus carries an ancient integrated fragment of an extant virus.</title>
        <authorList>
            <person name="Hongo Y."/>
            <person name="Kimura K."/>
            <person name="Takaki Y."/>
            <person name="Yoshida Y."/>
            <person name="Baba S."/>
            <person name="Kobayashi G."/>
            <person name="Nagasaki K."/>
            <person name="Hano T."/>
            <person name="Tomaru Y."/>
        </authorList>
    </citation>
    <scope>NUCLEOTIDE SEQUENCE [LARGE SCALE GENOMIC DNA]</scope>
    <source>
        <strain evidence="2 3">NIES-3715</strain>
    </source>
</reference>
<proteinExistence type="predicted"/>
<gene>
    <name evidence="2" type="ORF">CTEN210_15903</name>
</gene>
<dbReference type="Proteomes" id="UP001054902">
    <property type="component" value="Unassembled WGS sequence"/>
</dbReference>
<protein>
    <submittedName>
        <fullName evidence="2">Uncharacterized protein</fullName>
    </submittedName>
</protein>
<keyword evidence="3" id="KW-1185">Reference proteome</keyword>
<evidence type="ECO:0000256" key="1">
    <source>
        <dbReference type="SAM" id="MobiDB-lite"/>
    </source>
</evidence>
<name>A0AAD3D7N2_9STRA</name>
<dbReference type="EMBL" id="BLLK01000064">
    <property type="protein sequence ID" value="GFH59427.1"/>
    <property type="molecule type" value="Genomic_DNA"/>
</dbReference>
<evidence type="ECO:0000313" key="2">
    <source>
        <dbReference type="EMBL" id="GFH59427.1"/>
    </source>
</evidence>
<dbReference type="AlphaFoldDB" id="A0AAD3D7N2"/>
<dbReference type="CDD" id="cd02980">
    <property type="entry name" value="TRX_Fd_family"/>
    <property type="match status" value="1"/>
</dbReference>
<organism evidence="2 3">
    <name type="scientific">Chaetoceros tenuissimus</name>
    <dbReference type="NCBI Taxonomy" id="426638"/>
    <lineage>
        <taxon>Eukaryota</taxon>
        <taxon>Sar</taxon>
        <taxon>Stramenopiles</taxon>
        <taxon>Ochrophyta</taxon>
        <taxon>Bacillariophyta</taxon>
        <taxon>Coscinodiscophyceae</taxon>
        <taxon>Chaetocerotophycidae</taxon>
        <taxon>Chaetocerotales</taxon>
        <taxon>Chaetocerotaceae</taxon>
        <taxon>Chaetoceros</taxon>
    </lineage>
</organism>
<feature type="compositionally biased region" description="Acidic residues" evidence="1">
    <location>
        <begin position="194"/>
        <end position="211"/>
    </location>
</feature>
<accession>A0AAD3D7N2</accession>
<sequence length="211" mass="23959">MKATTIEVCQGPDCKGIGGGAALLEIEELVQNIPSHSITVQPGGCRNFCSMGPNVHLLERKCIQESFHQVKNVDMCRDIVNMMDGCKDSSCSSPTKNILLQRANKKRWEMLKQISLILSKCYKEISQMEDEKDRKSKLCKKRKQDCHELIMNIYQVEISASSRDSIVVDVAKRRFERLNALMDLKFNALMNRDESEDEDDDSSSDESESCE</sequence>
<feature type="region of interest" description="Disordered" evidence="1">
    <location>
        <begin position="192"/>
        <end position="211"/>
    </location>
</feature>